<proteinExistence type="predicted"/>
<evidence type="ECO:0000259" key="1">
    <source>
        <dbReference type="Pfam" id="PF19054"/>
    </source>
</evidence>
<dbReference type="Proteomes" id="UP000198716">
    <property type="component" value="Unassembled WGS sequence"/>
</dbReference>
<gene>
    <name evidence="2" type="ORF">SAMN04487819_11648</name>
</gene>
<dbReference type="Pfam" id="PF19054">
    <property type="entry name" value="DUF5753"/>
    <property type="match status" value="1"/>
</dbReference>
<organism evidence="2 3">
    <name type="scientific">Actinopolyspora alba</name>
    <dbReference type="NCBI Taxonomy" id="673379"/>
    <lineage>
        <taxon>Bacteria</taxon>
        <taxon>Bacillati</taxon>
        <taxon>Actinomycetota</taxon>
        <taxon>Actinomycetes</taxon>
        <taxon>Actinopolysporales</taxon>
        <taxon>Actinopolysporaceae</taxon>
        <taxon>Actinopolyspora</taxon>
        <taxon>Actinopolyspora alba group</taxon>
    </lineage>
</organism>
<sequence>MSQWEHGHRLPKTEDVATVLTGLGVDAAERDRIIELARNAGESDWLTSGIPGMSQQMAGMLECERAASDIIDWSPLLVPGLLQTSDYARAILGAGDAPREQVEPRVLFRSGRRDIFNGNPPTRLHALIGESALRLQVGGDSVLADQLRYLLKVVEWWDSITIQVVPNKTDWHPGSAGPFVLYEFDDSPPIVLLEHHRSSVFLYNEDDLTEYKSAADTLRKDVAMSPEATAELIASAADEMETTS</sequence>
<evidence type="ECO:0000313" key="2">
    <source>
        <dbReference type="EMBL" id="SFE54252.1"/>
    </source>
</evidence>
<feature type="domain" description="DUF5753" evidence="1">
    <location>
        <begin position="60"/>
        <end position="234"/>
    </location>
</feature>
<protein>
    <recommendedName>
        <fullName evidence="1">DUF5753 domain-containing protein</fullName>
    </recommendedName>
</protein>
<accession>A0A1I2BDH6</accession>
<dbReference type="AlphaFoldDB" id="A0A1I2BDH6"/>
<dbReference type="InterPro" id="IPR043917">
    <property type="entry name" value="DUF5753"/>
</dbReference>
<evidence type="ECO:0000313" key="3">
    <source>
        <dbReference type="Proteomes" id="UP000198716"/>
    </source>
</evidence>
<keyword evidence="3" id="KW-1185">Reference proteome</keyword>
<name>A0A1I2BDH6_9ACTN</name>
<reference evidence="3" key="1">
    <citation type="submission" date="2016-10" db="EMBL/GenBank/DDBJ databases">
        <authorList>
            <person name="Varghese N."/>
            <person name="Submissions S."/>
        </authorList>
    </citation>
    <scope>NUCLEOTIDE SEQUENCE [LARGE SCALE GENOMIC DNA]</scope>
    <source>
        <strain evidence="3">DSM 45004</strain>
    </source>
</reference>
<dbReference type="EMBL" id="FOMZ01000016">
    <property type="protein sequence ID" value="SFE54252.1"/>
    <property type="molecule type" value="Genomic_DNA"/>
</dbReference>